<dbReference type="AlphaFoldDB" id="A0A974QHU7"/>
<keyword evidence="2" id="KW-1133">Transmembrane helix</keyword>
<evidence type="ECO:0000313" key="4">
    <source>
        <dbReference type="EMBL" id="OSD74531.1"/>
    </source>
</evidence>
<keyword evidence="2" id="KW-0812">Transmembrane</keyword>
<dbReference type="Proteomes" id="UP000868515">
    <property type="component" value="Unassembled WGS sequence"/>
</dbReference>
<dbReference type="Pfam" id="PF01391">
    <property type="entry name" value="Collagen"/>
    <property type="match status" value="1"/>
</dbReference>
<feature type="compositionally biased region" description="Basic and acidic residues" evidence="1">
    <location>
        <begin position="307"/>
        <end position="325"/>
    </location>
</feature>
<feature type="chain" id="PRO_5037906517" evidence="3">
    <location>
        <begin position="23"/>
        <end position="596"/>
    </location>
</feature>
<sequence>MKGLLFFIILLLLIPFSGVSFAAVNTCPANVPAISGHFDNVTIGYDGHVHASHNGCDYVSTGPINPTVTVNPDYDDGIGPSAGYDGELKPTGKTTEQFEKYNSSYMATQQDFDNKYNSPEQQKERLCKMYACDASGNLLSEDDKVNPDFKAKILNPAFPRYDESKPLSQNAANFGEAIKHLKDYKFSTLSAAYQYRDDLFTSYDKISRSIDELFPSPHCGWMSDPSDPVYTANCAMAKRISEARGNFARQFYNLDNIPKPVTEYLLNRRLGYQASSNEYFQTMVDPLAVMAGNGQGSDGVSGQNGADGKDGKDGKDGINGRDGKDGVNGLNGRDGIDGKDGQPGEKGEKGDKGERGEKGEGVDNEELARFHHDSVVASGNIIDLLGRIHDAVIASGSGSAPSGSSPVSPTPPIAPGGSSATPGQSAGRPSGSSDGDDSGLLSEVQGFHHDANENARKLIEALSGQNKTGDDADDSDGVDDSDEINSLNDSAEEFGLLSDKALHDYENLINNVNVPDMDISKGFTDMFKGAGGACKPFSFEIRIPLYNSRVLAQRVSLDNFCFFWDTYARALLNFSFDIAAFIACYLILMRGIRKYE</sequence>
<feature type="compositionally biased region" description="Basic and acidic residues" evidence="1">
    <location>
        <begin position="334"/>
        <end position="367"/>
    </location>
</feature>
<dbReference type="RefSeq" id="WP_223365009.1">
    <property type="nucleotide sequence ID" value="NZ_NBPI01000001.1"/>
</dbReference>
<gene>
    <name evidence="4" type="ORF">R537_03045</name>
</gene>
<proteinExistence type="predicted"/>
<evidence type="ECO:0000256" key="3">
    <source>
        <dbReference type="SAM" id="SignalP"/>
    </source>
</evidence>
<reference evidence="4 5" key="1">
    <citation type="submission" date="2017-03" db="EMBL/GenBank/DDBJ databases">
        <title>Salmonella serotype comparative study.</title>
        <authorList>
            <person name="Liao J."/>
        </authorList>
    </citation>
    <scope>NUCLEOTIDE SEQUENCE [LARGE SCALE GENOMIC DNA]</scope>
    <source>
        <strain evidence="4 5">NY_FSL S10-1448</strain>
    </source>
</reference>
<evidence type="ECO:0000256" key="1">
    <source>
        <dbReference type="SAM" id="MobiDB-lite"/>
    </source>
</evidence>
<dbReference type="InterPro" id="IPR008160">
    <property type="entry name" value="Collagen"/>
</dbReference>
<dbReference type="SUPFAM" id="SSF51120">
    <property type="entry name" value="beta-Roll"/>
    <property type="match status" value="1"/>
</dbReference>
<feature type="compositionally biased region" description="Low complexity" evidence="1">
    <location>
        <begin position="396"/>
        <end position="407"/>
    </location>
</feature>
<comment type="caution">
    <text evidence="4">The sequence shown here is derived from an EMBL/GenBank/DDBJ whole genome shotgun (WGS) entry which is preliminary data.</text>
</comment>
<feature type="signal peptide" evidence="3">
    <location>
        <begin position="1"/>
        <end position="22"/>
    </location>
</feature>
<feature type="transmembrane region" description="Helical" evidence="2">
    <location>
        <begin position="567"/>
        <end position="588"/>
    </location>
</feature>
<keyword evidence="3" id="KW-0732">Signal</keyword>
<organism evidence="4 5">
    <name type="scientific">Salmonella enterica subsp. enterica serovar Rough O:d:1,7</name>
    <dbReference type="NCBI Taxonomy" id="1974323"/>
    <lineage>
        <taxon>Bacteria</taxon>
        <taxon>Pseudomonadati</taxon>
        <taxon>Pseudomonadota</taxon>
        <taxon>Gammaproteobacteria</taxon>
        <taxon>Enterobacterales</taxon>
        <taxon>Enterobacteriaceae</taxon>
        <taxon>Salmonella</taxon>
    </lineage>
</organism>
<feature type="region of interest" description="Disordered" evidence="1">
    <location>
        <begin position="396"/>
        <end position="442"/>
    </location>
</feature>
<feature type="compositionally biased region" description="Low complexity" evidence="1">
    <location>
        <begin position="430"/>
        <end position="442"/>
    </location>
</feature>
<evidence type="ECO:0000256" key="2">
    <source>
        <dbReference type="SAM" id="Phobius"/>
    </source>
</evidence>
<evidence type="ECO:0000313" key="5">
    <source>
        <dbReference type="Proteomes" id="UP000868515"/>
    </source>
</evidence>
<feature type="region of interest" description="Disordered" evidence="1">
    <location>
        <begin position="294"/>
        <end position="367"/>
    </location>
</feature>
<protein>
    <submittedName>
        <fullName evidence="4">Uncharacterized protein</fullName>
    </submittedName>
</protein>
<name>A0A974QHU7_SALET</name>
<dbReference type="EMBL" id="NBPI01000001">
    <property type="protein sequence ID" value="OSD74531.1"/>
    <property type="molecule type" value="Genomic_DNA"/>
</dbReference>
<accession>A0A974QHU7</accession>
<dbReference type="InterPro" id="IPR011049">
    <property type="entry name" value="Serralysin-like_metalloprot_C"/>
</dbReference>
<keyword evidence="2" id="KW-0472">Membrane</keyword>